<keyword evidence="1" id="KW-1133">Transmembrane helix</keyword>
<evidence type="ECO:0000313" key="3">
    <source>
        <dbReference type="EMBL" id="CAK9328877.1"/>
    </source>
</evidence>
<protein>
    <recommendedName>
        <fullName evidence="5">Maturase K</fullName>
    </recommendedName>
</protein>
<dbReference type="EMBL" id="OZ021743">
    <property type="protein sequence ID" value="CAK9328869.1"/>
    <property type="molecule type" value="Genomic_DNA"/>
</dbReference>
<reference evidence="2 4" key="1">
    <citation type="submission" date="2024-03" db="EMBL/GenBank/DDBJ databases">
        <authorList>
            <person name="Gkanogiannis A."/>
            <person name="Becerra Lopez-Lavalle L."/>
        </authorList>
    </citation>
    <scope>NUCLEOTIDE SEQUENCE [LARGE SCALE GENOMIC DNA]</scope>
</reference>
<keyword evidence="1" id="KW-0812">Transmembrane</keyword>
<dbReference type="Gene3D" id="3.70.10.10">
    <property type="match status" value="1"/>
</dbReference>
<evidence type="ECO:0000256" key="1">
    <source>
        <dbReference type="SAM" id="Phobius"/>
    </source>
</evidence>
<evidence type="ECO:0000313" key="4">
    <source>
        <dbReference type="Proteomes" id="UP001642487"/>
    </source>
</evidence>
<dbReference type="Proteomes" id="UP001642487">
    <property type="component" value="Chromosome 9"/>
</dbReference>
<dbReference type="EMBL" id="OZ021743">
    <property type="protein sequence ID" value="CAK9328877.1"/>
    <property type="molecule type" value="Genomic_DNA"/>
</dbReference>
<evidence type="ECO:0008006" key="5">
    <source>
        <dbReference type="Google" id="ProtNLM"/>
    </source>
</evidence>
<keyword evidence="4" id="KW-1185">Reference proteome</keyword>
<organism evidence="2 4">
    <name type="scientific">Citrullus colocynthis</name>
    <name type="common">colocynth</name>
    <dbReference type="NCBI Taxonomy" id="252529"/>
    <lineage>
        <taxon>Eukaryota</taxon>
        <taxon>Viridiplantae</taxon>
        <taxon>Streptophyta</taxon>
        <taxon>Embryophyta</taxon>
        <taxon>Tracheophyta</taxon>
        <taxon>Spermatophyta</taxon>
        <taxon>Magnoliopsida</taxon>
        <taxon>eudicotyledons</taxon>
        <taxon>Gunneridae</taxon>
        <taxon>Pentapetalae</taxon>
        <taxon>rosids</taxon>
        <taxon>fabids</taxon>
        <taxon>Cucurbitales</taxon>
        <taxon>Cucurbitaceae</taxon>
        <taxon>Benincaseae</taxon>
        <taxon>Citrullus</taxon>
    </lineage>
</organism>
<name>A0ABP0Z8Q3_9ROSI</name>
<keyword evidence="1" id="KW-0472">Membrane</keyword>
<gene>
    <name evidence="2" type="ORF">CITCOLO1_LOCUS21303</name>
    <name evidence="3" type="ORF">CITCOLO1_LOCUS21311</name>
</gene>
<sequence>MFRVERWDPLLDAIFLLHRFGKNGNIECSPSMLSIIVPHHYLELTVAFQMMPQFFNHFFSKNTHCSKIFLQPLYSTLKRMHESQFSTISLFLLKRLDRLLIQFSSPRNKLTLIRKFGIMRTVNVEFGNIDFGTFVSIDAQQFRHVVTEFHDYFVSIIPTTSHVLFSIEVKEIVFEREQGECIIGGIRQGVNTEFHFPIYPSHIFYNITFQSERVWFFKTTDGRGTLIVAPVGLFAQFVIYFPLGGSVKM</sequence>
<evidence type="ECO:0000313" key="2">
    <source>
        <dbReference type="EMBL" id="CAK9328869.1"/>
    </source>
</evidence>
<accession>A0ABP0Z8Q3</accession>
<feature type="transmembrane region" description="Helical" evidence="1">
    <location>
        <begin position="225"/>
        <end position="243"/>
    </location>
</feature>
<proteinExistence type="predicted"/>